<keyword evidence="4" id="KW-0408">Iron</keyword>
<keyword evidence="3" id="KW-0560">Oxidoreductase</keyword>
<evidence type="ECO:0000256" key="2">
    <source>
        <dbReference type="ARBA" id="ARBA00022723"/>
    </source>
</evidence>
<keyword evidence="5" id="KW-0411">Iron-sulfur</keyword>
<evidence type="ECO:0000256" key="4">
    <source>
        <dbReference type="ARBA" id="ARBA00023004"/>
    </source>
</evidence>
<keyword evidence="7" id="KW-1185">Reference proteome</keyword>
<dbReference type="Proteomes" id="UP000564644">
    <property type="component" value="Unassembled WGS sequence"/>
</dbReference>
<dbReference type="GO" id="GO:0016491">
    <property type="term" value="F:oxidoreductase activity"/>
    <property type="evidence" value="ECO:0007669"/>
    <property type="project" value="UniProtKB-KW"/>
</dbReference>
<dbReference type="AlphaFoldDB" id="A0A7X0SJS5"/>
<dbReference type="GO" id="GO:0046872">
    <property type="term" value="F:metal ion binding"/>
    <property type="evidence" value="ECO:0007669"/>
    <property type="project" value="UniProtKB-KW"/>
</dbReference>
<dbReference type="InterPro" id="IPR039650">
    <property type="entry name" value="HdrA-like"/>
</dbReference>
<evidence type="ECO:0000313" key="7">
    <source>
        <dbReference type="Proteomes" id="UP000564644"/>
    </source>
</evidence>
<dbReference type="Gene3D" id="3.50.50.60">
    <property type="entry name" value="FAD/NAD(P)-binding domain"/>
    <property type="match status" value="1"/>
</dbReference>
<reference evidence="6 7" key="1">
    <citation type="submission" date="2020-08" db="EMBL/GenBank/DDBJ databases">
        <title>Cohnella phylogeny.</title>
        <authorList>
            <person name="Dunlap C."/>
        </authorList>
    </citation>
    <scope>NUCLEOTIDE SEQUENCE [LARGE SCALE GENOMIC DNA]</scope>
    <source>
        <strain evidence="6 7">CBP 2801</strain>
    </source>
</reference>
<keyword evidence="1" id="KW-0004">4Fe-4S</keyword>
<sequence length="748" mass="82317">MELVQSDVTVVGGGIAGVCAAIAAARNGLAVALINDRPVLGGNASSEVRVHINGSAYQGRSPSYYGREGGLVEELKQKLFRHNPLYNQKIMYSVSDTVLLDMVYGEPNIALYLNTCVYETGTEGGRVARVDALQLASERKFRFVSPYYIDSSGDGAVAYQAGAQFRRGREARSEFGESLAPEEADAYTMGDTILFQTRDVGRKVPFKRPAFAYDVTKLSFFEDIRKGLRHRVIPRKVNGLGGLWWLEYGGHIDTVRDNEEIALELRKLVFGIWDYIKNSGDFDGVDPLILDHVSPIPGKRESRRFVGDYMLSQNDLTERPYFADAVAVGGWAMDLHAAKGVYDTGPATAWNFVPGLYNIPLRSLYSANVPNLLLAGRNVSATHVAFGSTRVMATCGCMGQAVGTAAALCVKYGADPADIAAEHIGELQRMLMRDGQTIVGLREELTPCFAEGLTVRASSRRAYANEVPGEAVSLEQPLCLALPIGTERLESVAVRIRNAGDRAETLRLTVLGGDRKENYVPGGELKRAGIEVAAGFDGWMTLDIGCGRPAGDKLYLVFEGAETLALSCNGEKPTGAVSFLYRPEEPAKLRKWEKSILFKNLLPAQHLYDPANIVNGYSRPYGLPNVWASERSGGREWLELAFATPKDVEELQLVFNPRLDLEHFDEPPETLVKDYDAIVTLADGSERRFEARGNDLTLNRYRLNVRGVVRIRFEFGGTHGSPYVEVFAVKLYAPEVKEKESPECTPNR</sequence>
<dbReference type="GO" id="GO:0051539">
    <property type="term" value="F:4 iron, 4 sulfur cluster binding"/>
    <property type="evidence" value="ECO:0007669"/>
    <property type="project" value="UniProtKB-KW"/>
</dbReference>
<dbReference type="SUPFAM" id="SSF51905">
    <property type="entry name" value="FAD/NAD(P)-binding domain"/>
    <property type="match status" value="1"/>
</dbReference>
<name>A0A7X0SJS5_9BACL</name>
<dbReference type="EMBL" id="JACJVO010000010">
    <property type="protein sequence ID" value="MBB6731254.1"/>
    <property type="molecule type" value="Genomic_DNA"/>
</dbReference>
<protein>
    <submittedName>
        <fullName evidence="6">FAD-dependent oxidoreductase</fullName>
    </submittedName>
</protein>
<dbReference type="PANTHER" id="PTHR43498">
    <property type="entry name" value="FERREDOXIN:COB-COM HETERODISULFIDE REDUCTASE SUBUNIT A"/>
    <property type="match status" value="1"/>
</dbReference>
<dbReference type="PANTHER" id="PTHR43498:SF1">
    <property type="entry name" value="COB--COM HETERODISULFIDE REDUCTASE IRON-SULFUR SUBUNIT A"/>
    <property type="match status" value="1"/>
</dbReference>
<dbReference type="RefSeq" id="WP_185128926.1">
    <property type="nucleotide sequence ID" value="NZ_JACJVO010000010.1"/>
</dbReference>
<dbReference type="Pfam" id="PF12831">
    <property type="entry name" value="FAD_oxidored"/>
    <property type="match status" value="1"/>
</dbReference>
<evidence type="ECO:0000256" key="3">
    <source>
        <dbReference type="ARBA" id="ARBA00023002"/>
    </source>
</evidence>
<keyword evidence="2" id="KW-0479">Metal-binding</keyword>
<gene>
    <name evidence="6" type="ORF">H7C18_10080</name>
</gene>
<evidence type="ECO:0000256" key="5">
    <source>
        <dbReference type="ARBA" id="ARBA00023014"/>
    </source>
</evidence>
<organism evidence="6 7">
    <name type="scientific">Cohnella zeiphila</name>
    <dbReference type="NCBI Taxonomy" id="2761120"/>
    <lineage>
        <taxon>Bacteria</taxon>
        <taxon>Bacillati</taxon>
        <taxon>Bacillota</taxon>
        <taxon>Bacilli</taxon>
        <taxon>Bacillales</taxon>
        <taxon>Paenibacillaceae</taxon>
        <taxon>Cohnella</taxon>
    </lineage>
</organism>
<comment type="caution">
    <text evidence="6">The sequence shown here is derived from an EMBL/GenBank/DDBJ whole genome shotgun (WGS) entry which is preliminary data.</text>
</comment>
<dbReference type="InterPro" id="IPR036188">
    <property type="entry name" value="FAD/NAD-bd_sf"/>
</dbReference>
<accession>A0A7X0SJS5</accession>
<proteinExistence type="predicted"/>
<evidence type="ECO:0000313" key="6">
    <source>
        <dbReference type="EMBL" id="MBB6731254.1"/>
    </source>
</evidence>
<evidence type="ECO:0000256" key="1">
    <source>
        <dbReference type="ARBA" id="ARBA00022485"/>
    </source>
</evidence>